<reference evidence="1" key="1">
    <citation type="journal article" date="2020" name="bioRxiv">
        <title>Comparative genomics of Chlamydomonas.</title>
        <authorList>
            <person name="Craig R.J."/>
            <person name="Hasan A.R."/>
            <person name="Ness R.W."/>
            <person name="Keightley P.D."/>
        </authorList>
    </citation>
    <scope>NUCLEOTIDE SEQUENCE</scope>
    <source>
        <strain evidence="1">CCAP 11/70</strain>
    </source>
</reference>
<evidence type="ECO:0000313" key="2">
    <source>
        <dbReference type="Proteomes" id="UP000612055"/>
    </source>
</evidence>
<evidence type="ECO:0000313" key="1">
    <source>
        <dbReference type="EMBL" id="KAG2498663.1"/>
    </source>
</evidence>
<dbReference type="AlphaFoldDB" id="A0A835Y9R4"/>
<proteinExistence type="predicted"/>
<dbReference type="EMBL" id="JAEHOE010000009">
    <property type="protein sequence ID" value="KAG2498663.1"/>
    <property type="molecule type" value="Genomic_DNA"/>
</dbReference>
<sequence length="81" mass="9247">MRNPSRAMLVAMPQRYPDVCCGYYKGTDLTPTLVWTPLDVWVWVITDAGQWRRSAVRDGDVRPRAERERPGGVCADLAWPL</sequence>
<name>A0A835Y9R4_9CHLO</name>
<organism evidence="1 2">
    <name type="scientific">Edaphochlamys debaryana</name>
    <dbReference type="NCBI Taxonomy" id="47281"/>
    <lineage>
        <taxon>Eukaryota</taxon>
        <taxon>Viridiplantae</taxon>
        <taxon>Chlorophyta</taxon>
        <taxon>core chlorophytes</taxon>
        <taxon>Chlorophyceae</taxon>
        <taxon>CS clade</taxon>
        <taxon>Chlamydomonadales</taxon>
        <taxon>Chlamydomonadales incertae sedis</taxon>
        <taxon>Edaphochlamys</taxon>
    </lineage>
</organism>
<dbReference type="Proteomes" id="UP000612055">
    <property type="component" value="Unassembled WGS sequence"/>
</dbReference>
<comment type="caution">
    <text evidence="1">The sequence shown here is derived from an EMBL/GenBank/DDBJ whole genome shotgun (WGS) entry which is preliminary data.</text>
</comment>
<gene>
    <name evidence="1" type="ORF">HYH03_003409</name>
</gene>
<accession>A0A835Y9R4</accession>
<keyword evidence="2" id="KW-1185">Reference proteome</keyword>
<protein>
    <submittedName>
        <fullName evidence="1">Uncharacterized protein</fullName>
    </submittedName>
</protein>